<comment type="caution">
    <text evidence="2">The sequence shown here is derived from an EMBL/GenBank/DDBJ whole genome shotgun (WGS) entry which is preliminary data.</text>
</comment>
<gene>
    <name evidence="2" type="ORF">EPI10_010915</name>
</gene>
<name>A0A5B6W6S2_9ROSI</name>
<keyword evidence="3" id="KW-1185">Reference proteome</keyword>
<accession>A0A5B6W6S2</accession>
<keyword evidence="2" id="KW-0695">RNA-directed DNA polymerase</keyword>
<feature type="signal peptide" evidence="1">
    <location>
        <begin position="1"/>
        <end position="21"/>
    </location>
</feature>
<dbReference type="Proteomes" id="UP000325315">
    <property type="component" value="Unassembled WGS sequence"/>
</dbReference>
<protein>
    <submittedName>
        <fullName evidence="2">Reverse transcriptase</fullName>
    </submittedName>
</protein>
<evidence type="ECO:0000313" key="2">
    <source>
        <dbReference type="EMBL" id="KAA3476993.1"/>
    </source>
</evidence>
<reference evidence="3" key="1">
    <citation type="journal article" date="2019" name="Plant Biotechnol. J.">
        <title>Genome sequencing of the Australian wild diploid species Gossypium australe highlights disease resistance and delayed gland morphogenesis.</title>
        <authorList>
            <person name="Cai Y."/>
            <person name="Cai X."/>
            <person name="Wang Q."/>
            <person name="Wang P."/>
            <person name="Zhang Y."/>
            <person name="Cai C."/>
            <person name="Xu Y."/>
            <person name="Wang K."/>
            <person name="Zhou Z."/>
            <person name="Wang C."/>
            <person name="Geng S."/>
            <person name="Li B."/>
            <person name="Dong Q."/>
            <person name="Hou Y."/>
            <person name="Wang H."/>
            <person name="Ai P."/>
            <person name="Liu Z."/>
            <person name="Yi F."/>
            <person name="Sun M."/>
            <person name="An G."/>
            <person name="Cheng J."/>
            <person name="Zhang Y."/>
            <person name="Shi Q."/>
            <person name="Xie Y."/>
            <person name="Shi X."/>
            <person name="Chang Y."/>
            <person name="Huang F."/>
            <person name="Chen Y."/>
            <person name="Hong S."/>
            <person name="Mi L."/>
            <person name="Sun Q."/>
            <person name="Zhang L."/>
            <person name="Zhou B."/>
            <person name="Peng R."/>
            <person name="Zhang X."/>
            <person name="Liu F."/>
        </authorList>
    </citation>
    <scope>NUCLEOTIDE SEQUENCE [LARGE SCALE GENOMIC DNA]</scope>
    <source>
        <strain evidence="3">cv. PA1801</strain>
    </source>
</reference>
<keyword evidence="1" id="KW-0732">Signal</keyword>
<feature type="chain" id="PRO_5022681128" evidence="1">
    <location>
        <begin position="22"/>
        <end position="69"/>
    </location>
</feature>
<proteinExistence type="predicted"/>
<organism evidence="2 3">
    <name type="scientific">Gossypium australe</name>
    <dbReference type="NCBI Taxonomy" id="47621"/>
    <lineage>
        <taxon>Eukaryota</taxon>
        <taxon>Viridiplantae</taxon>
        <taxon>Streptophyta</taxon>
        <taxon>Embryophyta</taxon>
        <taxon>Tracheophyta</taxon>
        <taxon>Spermatophyta</taxon>
        <taxon>Magnoliopsida</taxon>
        <taxon>eudicotyledons</taxon>
        <taxon>Gunneridae</taxon>
        <taxon>Pentapetalae</taxon>
        <taxon>rosids</taxon>
        <taxon>malvids</taxon>
        <taxon>Malvales</taxon>
        <taxon>Malvaceae</taxon>
        <taxon>Malvoideae</taxon>
        <taxon>Gossypium</taxon>
    </lineage>
</organism>
<keyword evidence="2" id="KW-0808">Transferase</keyword>
<dbReference type="EMBL" id="SMMG02000004">
    <property type="protein sequence ID" value="KAA3476993.1"/>
    <property type="molecule type" value="Genomic_DNA"/>
</dbReference>
<evidence type="ECO:0000256" key="1">
    <source>
        <dbReference type="SAM" id="SignalP"/>
    </source>
</evidence>
<sequence length="69" mass="8130">MRLLVLDWTLAQLFIHNLMLSIQMTSYETLYGPRCQTPLCWTKLGEKKMLVQDTKGIVKLIRHRLRATL</sequence>
<dbReference type="AlphaFoldDB" id="A0A5B6W6S2"/>
<keyword evidence="2" id="KW-0548">Nucleotidyltransferase</keyword>
<dbReference type="GO" id="GO:0003964">
    <property type="term" value="F:RNA-directed DNA polymerase activity"/>
    <property type="evidence" value="ECO:0007669"/>
    <property type="project" value="UniProtKB-KW"/>
</dbReference>
<dbReference type="OrthoDB" id="115435at2759"/>
<evidence type="ECO:0000313" key="3">
    <source>
        <dbReference type="Proteomes" id="UP000325315"/>
    </source>
</evidence>